<name>A0ABZ3CJB4_9STAP</name>
<proteinExistence type="predicted"/>
<dbReference type="Pfam" id="PF07751">
    <property type="entry name" value="Abi_2"/>
    <property type="match status" value="1"/>
</dbReference>
<dbReference type="RefSeq" id="WP_342388115.1">
    <property type="nucleotide sequence ID" value="NZ_CP138333.2"/>
</dbReference>
<sequence length="364" mass="43539">MVNEIKGMNFYSFLNNDALERRWGIEELLNQLYSIEDRFYSKKPFITKAHQIKLLKKRNLKFEQEDVAEVVLHNIPYYKLVNGFKNNILKDSKEDYSGYSFEDLIDLYNFDRELSTVIFKYILIFEESFISSLSHYICIHLSYKDQVYLDRSKYNRGKLLPSGATEKDIVFQNIERLKKERIKPIEHYKNYYDNVPPWILFQSMDFGNKKYLYKICSEKIKDDIVSHYLGGYKQHQKDIFMYSLNMMNNYRNGAAHGDIISNTFYIKQPKISKESYVRGLASKRYVFKNYNEDIGKVGLFSLMLCMNRVFRKRTTVKDDFRNDISKTINDFETNNPKLYGEFCKSMTFPRDYLTYFDDLNNNVN</sequence>
<dbReference type="InterPro" id="IPR011664">
    <property type="entry name" value="Abi_system_AbiD/AbiF-like"/>
</dbReference>
<accession>A0ABZ3CJB4</accession>
<protein>
    <submittedName>
        <fullName evidence="1">Abi family protein</fullName>
    </submittedName>
</protein>
<evidence type="ECO:0000313" key="2">
    <source>
        <dbReference type="Proteomes" id="UP001455384"/>
    </source>
</evidence>
<dbReference type="EMBL" id="CP138333">
    <property type="protein sequence ID" value="WZX29559.1"/>
    <property type="molecule type" value="Genomic_DNA"/>
</dbReference>
<evidence type="ECO:0000313" key="1">
    <source>
        <dbReference type="EMBL" id="WZX29559.1"/>
    </source>
</evidence>
<keyword evidence="2" id="KW-1185">Reference proteome</keyword>
<gene>
    <name evidence="1" type="ORF">RQP18_13085</name>
</gene>
<organism evidence="1 2">
    <name type="scientific">Salinicoccus bachuensis</name>
    <dbReference type="NCBI Taxonomy" id="3136731"/>
    <lineage>
        <taxon>Bacteria</taxon>
        <taxon>Bacillati</taxon>
        <taxon>Bacillota</taxon>
        <taxon>Bacilli</taxon>
        <taxon>Bacillales</taxon>
        <taxon>Staphylococcaceae</taxon>
        <taxon>Salinicoccus</taxon>
    </lineage>
</organism>
<reference evidence="2" key="1">
    <citation type="submission" date="2023-10" db="EMBL/GenBank/DDBJ databases">
        <title>Genome analysis and identification of Salinococcus sp. Bachu38 nov., a PGPR from the rhizosphere of Tamarix.</title>
        <authorList>
            <person name="Liang Z."/>
            <person name="Zhang X."/>
            <person name="Jia J."/>
            <person name="Chen X."/>
            <person name="Wang Y."/>
            <person name="Wang Q."/>
            <person name="Wang R."/>
        </authorList>
    </citation>
    <scope>NUCLEOTIDE SEQUENCE [LARGE SCALE GENOMIC DNA]</scope>
    <source>
        <strain evidence="2">Bachu38</strain>
    </source>
</reference>
<dbReference type="Proteomes" id="UP001455384">
    <property type="component" value="Chromosome"/>
</dbReference>